<organism evidence="1">
    <name type="scientific">Rhizophora mucronata</name>
    <name type="common">Asiatic mangrove</name>
    <dbReference type="NCBI Taxonomy" id="61149"/>
    <lineage>
        <taxon>Eukaryota</taxon>
        <taxon>Viridiplantae</taxon>
        <taxon>Streptophyta</taxon>
        <taxon>Embryophyta</taxon>
        <taxon>Tracheophyta</taxon>
        <taxon>Spermatophyta</taxon>
        <taxon>Magnoliopsida</taxon>
        <taxon>eudicotyledons</taxon>
        <taxon>Gunneridae</taxon>
        <taxon>Pentapetalae</taxon>
        <taxon>rosids</taxon>
        <taxon>fabids</taxon>
        <taxon>Malpighiales</taxon>
        <taxon>Rhizophoraceae</taxon>
        <taxon>Rhizophora</taxon>
    </lineage>
</organism>
<sequence length="29" mass="3188">MIFANLLLPFLFLSSNSVSTTCILVARLC</sequence>
<reference evidence="1" key="1">
    <citation type="submission" date="2018-02" db="EMBL/GenBank/DDBJ databases">
        <title>Rhizophora mucronata_Transcriptome.</title>
        <authorList>
            <person name="Meera S.P."/>
            <person name="Sreeshan A."/>
            <person name="Augustine A."/>
        </authorList>
    </citation>
    <scope>NUCLEOTIDE SEQUENCE</scope>
    <source>
        <tissue evidence="1">Leaf</tissue>
    </source>
</reference>
<protein>
    <submittedName>
        <fullName evidence="1">Uncharacterized protein</fullName>
    </submittedName>
</protein>
<proteinExistence type="predicted"/>
<evidence type="ECO:0000313" key="1">
    <source>
        <dbReference type="EMBL" id="MBW83281.1"/>
    </source>
</evidence>
<dbReference type="AlphaFoldDB" id="A0A2P2IPX8"/>
<accession>A0A2P2IPX8</accession>
<dbReference type="EMBL" id="GGEC01002798">
    <property type="protein sequence ID" value="MBW83281.1"/>
    <property type="molecule type" value="Transcribed_RNA"/>
</dbReference>
<name>A0A2P2IPX8_RHIMU</name>